<protein>
    <submittedName>
        <fullName evidence="1">10503_t:CDS:1</fullName>
    </submittedName>
</protein>
<proteinExistence type="predicted"/>
<dbReference type="EMBL" id="CAJVPP010001664">
    <property type="protein sequence ID" value="CAG8567347.1"/>
    <property type="molecule type" value="Genomic_DNA"/>
</dbReference>
<name>A0A9N9BKR2_FUNMO</name>
<evidence type="ECO:0000313" key="2">
    <source>
        <dbReference type="Proteomes" id="UP000789375"/>
    </source>
</evidence>
<organism evidence="1 2">
    <name type="scientific">Funneliformis mosseae</name>
    <name type="common">Endomycorrhizal fungus</name>
    <name type="synonym">Glomus mosseae</name>
    <dbReference type="NCBI Taxonomy" id="27381"/>
    <lineage>
        <taxon>Eukaryota</taxon>
        <taxon>Fungi</taxon>
        <taxon>Fungi incertae sedis</taxon>
        <taxon>Mucoromycota</taxon>
        <taxon>Glomeromycotina</taxon>
        <taxon>Glomeromycetes</taxon>
        <taxon>Glomerales</taxon>
        <taxon>Glomeraceae</taxon>
        <taxon>Funneliformis</taxon>
    </lineage>
</organism>
<keyword evidence="2" id="KW-1185">Reference proteome</keyword>
<accession>A0A9N9BKR2</accession>
<evidence type="ECO:0000313" key="1">
    <source>
        <dbReference type="EMBL" id="CAG8567347.1"/>
    </source>
</evidence>
<dbReference type="SUPFAM" id="SSF52047">
    <property type="entry name" value="RNI-like"/>
    <property type="match status" value="1"/>
</dbReference>
<comment type="caution">
    <text evidence="1">The sequence shown here is derived from an EMBL/GenBank/DDBJ whole genome shotgun (WGS) entry which is preliminary data.</text>
</comment>
<gene>
    <name evidence="1" type="ORF">FMOSSE_LOCUS7274</name>
</gene>
<reference evidence="1" key="1">
    <citation type="submission" date="2021-06" db="EMBL/GenBank/DDBJ databases">
        <authorList>
            <person name="Kallberg Y."/>
            <person name="Tangrot J."/>
            <person name="Rosling A."/>
        </authorList>
    </citation>
    <scope>NUCLEOTIDE SEQUENCE</scope>
    <source>
        <strain evidence="1">87-6 pot B 2015</strain>
    </source>
</reference>
<sequence length="193" mass="22502">MTNVLERYLRISTFQHLEVFQINYINIKAINYMIEGTGGRLKQIFIKDLLIFSYDLYDESLKLIRIVRETCPLIENLSLVFIQPSDKHLIELEKLLRTCQNLKVLILEMDDNSNDKDQGTYEERKLAWGEKLLNVLVRSAPSNLSVIGILNEFKFSINTLGEFLENWKGRPDNGVIKEFRHSNVDSIMDNYGL</sequence>
<dbReference type="AlphaFoldDB" id="A0A9N9BKR2"/>
<dbReference type="Proteomes" id="UP000789375">
    <property type="component" value="Unassembled WGS sequence"/>
</dbReference>